<proteinExistence type="predicted"/>
<dbReference type="AlphaFoldDB" id="A0A6L9UCR8"/>
<comment type="caution">
    <text evidence="1">The sequence shown here is derived from an EMBL/GenBank/DDBJ whole genome shotgun (WGS) entry which is preliminary data.</text>
</comment>
<protein>
    <submittedName>
        <fullName evidence="1">Uncharacterized protein</fullName>
    </submittedName>
</protein>
<evidence type="ECO:0000313" key="2">
    <source>
        <dbReference type="Proteomes" id="UP000483035"/>
    </source>
</evidence>
<dbReference type="EMBL" id="WUEY01000018">
    <property type="protein sequence ID" value="NEI73384.1"/>
    <property type="molecule type" value="Genomic_DNA"/>
</dbReference>
<name>A0A6L9UCR8_9HYPH</name>
<dbReference type="Proteomes" id="UP000483035">
    <property type="component" value="Unassembled WGS sequence"/>
</dbReference>
<gene>
    <name evidence="1" type="ORF">GR212_27910</name>
</gene>
<organism evidence="1 2">
    <name type="scientific">Rhizobium lusitanum</name>
    <dbReference type="NCBI Taxonomy" id="293958"/>
    <lineage>
        <taxon>Bacteria</taxon>
        <taxon>Pseudomonadati</taxon>
        <taxon>Pseudomonadota</taxon>
        <taxon>Alphaproteobacteria</taxon>
        <taxon>Hyphomicrobiales</taxon>
        <taxon>Rhizobiaceae</taxon>
        <taxon>Rhizobium/Agrobacterium group</taxon>
        <taxon>Rhizobium</taxon>
    </lineage>
</organism>
<reference evidence="1 2" key="1">
    <citation type="submission" date="2019-12" db="EMBL/GenBank/DDBJ databases">
        <title>Rhizobium genotypes associated with high levels of biological nitrogen fixation by grain legumes in a temperate-maritime cropping system.</title>
        <authorList>
            <person name="Maluk M."/>
            <person name="Francesc Ferrando Molina F."/>
            <person name="Lopez Del Egido L."/>
            <person name="Lafos M."/>
            <person name="Langarica-Fuentes A."/>
            <person name="Gebre Yohannes G."/>
            <person name="Young M.W."/>
            <person name="Martin P."/>
            <person name="Gantlett R."/>
            <person name="Kenicer G."/>
            <person name="Hawes C."/>
            <person name="Begg G.S."/>
            <person name="Quilliam R.S."/>
            <person name="Squire G.R."/>
            <person name="Poole P.S."/>
            <person name="Young P.W."/>
            <person name="Iannetta P.M."/>
            <person name="James E.K."/>
        </authorList>
    </citation>
    <scope>NUCLEOTIDE SEQUENCE [LARGE SCALE GENOMIC DNA]</scope>
    <source>
        <strain evidence="1 2">JHI1118</strain>
    </source>
</reference>
<accession>A0A6L9UCR8</accession>
<sequence length="266" mass="29798">MSLILTPISHRDLCHGNRWEVDDLDLLVERVARVAMGQYRHVSKILDGLNVAAPRGSKVHAENAIQKMQVAKNGDPWQRDGWMFQIISWIAASQQKAGKAILKPPHIFHAHKGFDGIQLEITEDGQSVIALIIFEDKATDNPRSTIREDVWPGIVSMEAGERVAELTHEAAGLLEAQQHVYPDMDIDGAVDRILWQEARRYRVSITTGNTHKTENARAGLFADYDTAAAGDMLRRQAETMHFDDLRAWMTGFAAKVITKLEELGNV</sequence>
<evidence type="ECO:0000313" key="1">
    <source>
        <dbReference type="EMBL" id="NEI73384.1"/>
    </source>
</evidence>